<dbReference type="eggNOG" id="COG4995">
    <property type="taxonomic scope" value="Bacteria"/>
</dbReference>
<dbReference type="RefSeq" id="WP_012255983.1">
    <property type="nucleotide sequence ID" value="NC_010175.1"/>
</dbReference>
<keyword evidence="1" id="KW-0175">Coiled coil</keyword>
<feature type="coiled-coil region" evidence="1">
    <location>
        <begin position="533"/>
        <end position="573"/>
    </location>
</feature>
<accession>A9WBC0</accession>
<dbReference type="SMART" id="SM00028">
    <property type="entry name" value="TPR"/>
    <property type="match status" value="5"/>
</dbReference>
<dbReference type="InterPro" id="IPR024983">
    <property type="entry name" value="CHAT_dom"/>
</dbReference>
<dbReference type="eggNOG" id="COG0457">
    <property type="taxonomic scope" value="Bacteria"/>
</dbReference>
<dbReference type="InterPro" id="IPR011990">
    <property type="entry name" value="TPR-like_helical_dom_sf"/>
</dbReference>
<dbReference type="Gene3D" id="1.25.40.10">
    <property type="entry name" value="Tetratricopeptide repeat domain"/>
    <property type="match status" value="3"/>
</dbReference>
<sequence>MDDLIAELIDLPEAEWPGWLTTHASRLSLETVARLKQRSDQFIKSDSARADRISRAAIAVAEQLPTEPIARALAYWARGNWAVYRRPEEAVDLYQKALVVYEQIGDSEAIARLSSNLILACTTLGRFADALTFAERAQRLLEEIAAGPVIYRVKFGMNYGLLLYECGRYQEALDVNEKMIALARNHGLQEELAELQVNQAFTLAAMGRLAECERLLIDSRQRLEQLTPKPVLTIARIDLNLGDYYSATANLSAALNHFRDASKGFQEENVAMDYATVLLYEANLLKRLGALREARRAYDRAYQAFREDNLTQYAAQALLAGAAVRREINPADPELPEMLNRACDMFTNLQLPIWRNETLLEQARLALLFGNYAQAESLLTTAWSEDADTVLHLAIDHQLLWGRLRMAQGDEAGALTAFTSALTQSQNGAQIWSEREALVALGNLLAARQPDSAIQYLQDAVRIDELMRAELSVAELTADFQSRRNDALPLLAKLEWQAGHFQTALQTVWRWKGGALIDLIRRHDGYTDVNPTIAQLQQRIAVLRWELERKQRDEESEERLDELRRQIRDLEAQAYHERRYHIHKPGQSDASIYNWQTVLSKLDADCLIEYVSIDNELYAWCLTRNGDCTITTLGSTSTISELLQRLELKNLNALRLNDEQRQQRGETLIRDARVLLQRLYRTLIEPLPIPVEGKLLIAPCAPIHLAPFAALWNGNNYLMERYLIEQIPTGALLGIPVPAGPSGPALVIGASADGMLAAVQREINAIAGILADAEVYLDDPAALTALHNLTTAPRILHFSAHTTFDEEPTIFAGLHLADRTFTIEECYRLNLAGTELVTLNGCTTAYGMESGGALIAFQSAFLIAGAQRLLVSLWPIKDEPAAGLMARFYQNLMQTQSPAVALRQTQRDLLHDPALAHPAIWSAFAVMRR</sequence>
<dbReference type="KEGG" id="cau:Caur_0073"/>
<evidence type="ECO:0000313" key="3">
    <source>
        <dbReference type="EMBL" id="ABY33327.1"/>
    </source>
</evidence>
<dbReference type="STRING" id="324602.Caur_0073"/>
<gene>
    <name evidence="3" type="ordered locus">Caur_0073</name>
</gene>
<dbReference type="Proteomes" id="UP000002008">
    <property type="component" value="Chromosome"/>
</dbReference>
<reference evidence="4" key="1">
    <citation type="journal article" date="2011" name="BMC Genomics">
        <title>Complete genome sequence of the filamentous anoxygenic phototrophic bacterium Chloroflexus aurantiacus.</title>
        <authorList>
            <person name="Tang K.H."/>
            <person name="Barry K."/>
            <person name="Chertkov O."/>
            <person name="Dalin E."/>
            <person name="Han C.S."/>
            <person name="Hauser L.J."/>
            <person name="Honchak B.M."/>
            <person name="Karbach L.E."/>
            <person name="Land M.L."/>
            <person name="Lapidus A."/>
            <person name="Larimer F.W."/>
            <person name="Mikhailova N."/>
            <person name="Pitluck S."/>
            <person name="Pierson B.K."/>
            <person name="Blankenship R.E."/>
        </authorList>
    </citation>
    <scope>NUCLEOTIDE SEQUENCE [LARGE SCALE GENOMIC DNA]</scope>
    <source>
        <strain evidence="4">ATCC 29366 / DSM 635 / J-10-fl</strain>
    </source>
</reference>
<dbReference type="PANTHER" id="PTHR10098">
    <property type="entry name" value="RAPSYN-RELATED"/>
    <property type="match status" value="1"/>
</dbReference>
<evidence type="ECO:0000313" key="4">
    <source>
        <dbReference type="Proteomes" id="UP000002008"/>
    </source>
</evidence>
<dbReference type="PANTHER" id="PTHR10098:SF108">
    <property type="entry name" value="TETRATRICOPEPTIDE REPEAT PROTEIN 28"/>
    <property type="match status" value="1"/>
</dbReference>
<dbReference type="SUPFAM" id="SSF48452">
    <property type="entry name" value="TPR-like"/>
    <property type="match status" value="2"/>
</dbReference>
<dbReference type="InterPro" id="IPR019734">
    <property type="entry name" value="TPR_rpt"/>
</dbReference>
<dbReference type="PATRIC" id="fig|324602.8.peg.81"/>
<dbReference type="AlphaFoldDB" id="A9WBC0"/>
<dbReference type="EnsemblBacteria" id="ABY33327">
    <property type="protein sequence ID" value="ABY33327"/>
    <property type="gene ID" value="Caur_0073"/>
</dbReference>
<protein>
    <submittedName>
        <fullName evidence="3">Tetratricopeptide TPR_4</fullName>
    </submittedName>
</protein>
<feature type="domain" description="CHAT" evidence="2">
    <location>
        <begin position="675"/>
        <end position="928"/>
    </location>
</feature>
<dbReference type="InParanoid" id="A9WBC0"/>
<dbReference type="Pfam" id="PF12770">
    <property type="entry name" value="CHAT"/>
    <property type="match status" value="1"/>
</dbReference>
<dbReference type="EMBL" id="CP000909">
    <property type="protein sequence ID" value="ABY33327.1"/>
    <property type="molecule type" value="Genomic_DNA"/>
</dbReference>
<dbReference type="HOGENOM" id="CLU_314671_0_0_0"/>
<keyword evidence="4" id="KW-1185">Reference proteome</keyword>
<evidence type="ECO:0000256" key="1">
    <source>
        <dbReference type="SAM" id="Coils"/>
    </source>
</evidence>
<proteinExistence type="predicted"/>
<name>A9WBC0_CHLAA</name>
<evidence type="ECO:0000259" key="2">
    <source>
        <dbReference type="Pfam" id="PF12770"/>
    </source>
</evidence>
<organism evidence="3 4">
    <name type="scientific">Chloroflexus aurantiacus (strain ATCC 29366 / DSM 635 / J-10-fl)</name>
    <dbReference type="NCBI Taxonomy" id="324602"/>
    <lineage>
        <taxon>Bacteria</taxon>
        <taxon>Bacillati</taxon>
        <taxon>Chloroflexota</taxon>
        <taxon>Chloroflexia</taxon>
        <taxon>Chloroflexales</taxon>
        <taxon>Chloroflexineae</taxon>
        <taxon>Chloroflexaceae</taxon>
        <taxon>Chloroflexus</taxon>
    </lineage>
</organism>